<dbReference type="HAMAP" id="MF_00235">
    <property type="entry name" value="Adenylate_kinase_Adk"/>
    <property type="match status" value="1"/>
</dbReference>
<dbReference type="CDD" id="cd01428">
    <property type="entry name" value="ADK"/>
    <property type="match status" value="2"/>
</dbReference>
<proteinExistence type="inferred from homology"/>
<evidence type="ECO:0000256" key="5">
    <source>
        <dbReference type="ARBA" id="ARBA00007220"/>
    </source>
</evidence>
<evidence type="ECO:0000256" key="2">
    <source>
        <dbReference type="ARBA" id="ARBA00000582"/>
    </source>
</evidence>
<keyword evidence="18" id="KW-1185">Reference proteome</keyword>
<dbReference type="GeneID" id="103199843"/>
<gene>
    <name evidence="19" type="primary">AK8</name>
</gene>
<sequence length="479" mass="54709">MDATSAPHCIPPEMPEYGEANHIFELMQAMLEQLLIYQPKDPIPFMIDHLQRDNDNVPKIVILGPPASGKTTIAMWLCKHLNSNLLTLENLMAKEFSHLATEATTCYQKFQTVPSRLLVKLIQQRLNDEECIRRGWILDGIPETREQALVIQTVGITPRHVIVLSAPDTVLIERNVGKRIDPQTGEIYHTTFDWPPESEIQNRLIAPEGISELETAQRLLEYHRNIVRIMPSYPKILKVISSDQPCVDVFYQALTYVQSNHRSNAPFTPRVLLCGPVGSGKSLQAALLAQKYGLINVCCGQLLKEAVADKSRFGELIQPFFEKEMAVPDNIILKVLTHRLSQQDCIQRGWVLHGYPRDLDQAHLLESMGHKPNRVFFLNVPFDSVIERLTLRRTDPLTGERYHLMYKPPPTIEIQARLLQNPKDAEEQVKLEMDLFYRNSAELERLYTHAITINGDQDPHTVFEYIESGIINPLPRKVP</sequence>
<dbReference type="Pfam" id="PF00406">
    <property type="entry name" value="ADK"/>
    <property type="match status" value="2"/>
</dbReference>
<evidence type="ECO:0000256" key="6">
    <source>
        <dbReference type="ARBA" id="ARBA00012955"/>
    </source>
</evidence>
<reference evidence="19" key="1">
    <citation type="submission" date="2025-08" db="UniProtKB">
        <authorList>
            <consortium name="RefSeq"/>
        </authorList>
    </citation>
    <scope>IDENTIFICATION</scope>
</reference>
<dbReference type="AlphaFoldDB" id="A0A8B7A365"/>
<evidence type="ECO:0000256" key="13">
    <source>
        <dbReference type="ARBA" id="ARBA00029501"/>
    </source>
</evidence>
<dbReference type="RefSeq" id="XP_007942389.1">
    <property type="nucleotide sequence ID" value="XM_007944198.1"/>
</dbReference>
<evidence type="ECO:0000256" key="11">
    <source>
        <dbReference type="ARBA" id="ARBA00022777"/>
    </source>
</evidence>
<dbReference type="GO" id="GO:0004017">
    <property type="term" value="F:AMP kinase activity"/>
    <property type="evidence" value="ECO:0007669"/>
    <property type="project" value="UniProtKB-EC"/>
</dbReference>
<evidence type="ECO:0000256" key="9">
    <source>
        <dbReference type="ARBA" id="ARBA00022679"/>
    </source>
</evidence>
<evidence type="ECO:0000256" key="12">
    <source>
        <dbReference type="ARBA" id="ARBA00022840"/>
    </source>
</evidence>
<keyword evidence="8" id="KW-0963">Cytoplasm</keyword>
<evidence type="ECO:0000256" key="1">
    <source>
        <dbReference type="ARBA" id="ARBA00000082"/>
    </source>
</evidence>
<dbReference type="GO" id="GO:0005524">
    <property type="term" value="F:ATP binding"/>
    <property type="evidence" value="ECO:0007669"/>
    <property type="project" value="UniProtKB-KW"/>
</dbReference>
<comment type="similarity">
    <text evidence="5 17">Belongs to the adenylate kinase family.</text>
</comment>
<dbReference type="InterPro" id="IPR000850">
    <property type="entry name" value="Adenylat/UMP-CMP_kin"/>
</dbReference>
<evidence type="ECO:0000313" key="19">
    <source>
        <dbReference type="RefSeq" id="XP_007942389.1"/>
    </source>
</evidence>
<protein>
    <recommendedName>
        <fullName evidence="13">Adenylate kinase 8</fullName>
        <ecNumber evidence="6">2.7.4.3</ecNumber>
        <ecNumber evidence="7">2.7.4.6</ecNumber>
    </recommendedName>
    <alternativeName>
        <fullName evidence="16">ATP-AMP transphosphorylase 8</fullName>
    </alternativeName>
</protein>
<comment type="subcellular location">
    <subcellularLocation>
        <location evidence="4">Cytoplasm</location>
        <location evidence="4">Cytosol</location>
    </subcellularLocation>
</comment>
<dbReference type="SUPFAM" id="SSF57774">
    <property type="entry name" value="Microbial and mitochondrial ADK, insert 'zinc finger' domain"/>
    <property type="match status" value="2"/>
</dbReference>
<evidence type="ECO:0000256" key="3">
    <source>
        <dbReference type="ARBA" id="ARBA00000937"/>
    </source>
</evidence>
<dbReference type="FunFam" id="3.40.50.300:FF:001538">
    <property type="entry name" value="Adenylate kinase 8"/>
    <property type="match status" value="1"/>
</dbReference>
<evidence type="ECO:0000256" key="4">
    <source>
        <dbReference type="ARBA" id="ARBA00004514"/>
    </source>
</evidence>
<keyword evidence="12" id="KW-0067">ATP-binding</keyword>
<name>A0A8B7A365_ORYAF</name>
<evidence type="ECO:0000256" key="15">
    <source>
        <dbReference type="ARBA" id="ARBA00038690"/>
    </source>
</evidence>
<evidence type="ECO:0000256" key="17">
    <source>
        <dbReference type="RuleBase" id="RU003330"/>
    </source>
</evidence>
<dbReference type="PANTHER" id="PTHR23359">
    <property type="entry name" value="NUCLEOTIDE KINASE"/>
    <property type="match status" value="1"/>
</dbReference>
<evidence type="ECO:0000256" key="14">
    <source>
        <dbReference type="ARBA" id="ARBA00037483"/>
    </source>
</evidence>
<accession>A0A8B7A365</accession>
<comment type="subunit">
    <text evidence="15">Interacts with CFAP45 and CFAP52; CFAP45 and AK8 dimerization may create a cavity at the interface of the dimer that can accommodate AMP.</text>
</comment>
<dbReference type="EC" id="2.7.4.6" evidence="7"/>
<evidence type="ECO:0000256" key="16">
    <source>
        <dbReference type="ARBA" id="ARBA00042874"/>
    </source>
</evidence>
<dbReference type="OrthoDB" id="522106at2759"/>
<dbReference type="Proteomes" id="UP000694850">
    <property type="component" value="Unplaced"/>
</dbReference>
<comment type="function">
    <text evidence="14">Nucleoside monophosphate (NMP) kinase that catalyzes the reversible transfer of the terminal phosphate group between nucleoside triphosphates and monophosphates. Has highest activity toward AMP, and weaker activity toward dAMP, CMP and dCMP. Also displays broad nucleoside diphosphate kinase activity.</text>
</comment>
<dbReference type="CDD" id="cd22979">
    <property type="entry name" value="DD_AK8"/>
    <property type="match status" value="1"/>
</dbReference>
<evidence type="ECO:0000313" key="18">
    <source>
        <dbReference type="Proteomes" id="UP000694850"/>
    </source>
</evidence>
<dbReference type="FunFam" id="3.40.50.300:FF:001617">
    <property type="entry name" value="Adenylate kinase 8"/>
    <property type="match status" value="1"/>
</dbReference>
<evidence type="ECO:0000256" key="10">
    <source>
        <dbReference type="ARBA" id="ARBA00022741"/>
    </source>
</evidence>
<dbReference type="CTD" id="158067"/>
<dbReference type="PRINTS" id="PR00094">
    <property type="entry name" value="ADENYLTKNASE"/>
</dbReference>
<organism evidence="18 19">
    <name type="scientific">Orycteropus afer afer</name>
    <dbReference type="NCBI Taxonomy" id="1230840"/>
    <lineage>
        <taxon>Eukaryota</taxon>
        <taxon>Metazoa</taxon>
        <taxon>Chordata</taxon>
        <taxon>Craniata</taxon>
        <taxon>Vertebrata</taxon>
        <taxon>Euteleostomi</taxon>
        <taxon>Mammalia</taxon>
        <taxon>Eutheria</taxon>
        <taxon>Afrotheria</taxon>
        <taxon>Tubulidentata</taxon>
        <taxon>Orycteropodidae</taxon>
        <taxon>Orycteropus</taxon>
    </lineage>
</organism>
<dbReference type="GO" id="GO:0004550">
    <property type="term" value="F:nucleoside diphosphate kinase activity"/>
    <property type="evidence" value="ECO:0007669"/>
    <property type="project" value="UniProtKB-EC"/>
</dbReference>
<comment type="catalytic activity">
    <reaction evidence="2">
        <text>AMP + ATP = 2 ADP</text>
        <dbReference type="Rhea" id="RHEA:12973"/>
        <dbReference type="ChEBI" id="CHEBI:30616"/>
        <dbReference type="ChEBI" id="CHEBI:456215"/>
        <dbReference type="ChEBI" id="CHEBI:456216"/>
        <dbReference type="EC" id="2.7.4.3"/>
    </reaction>
</comment>
<dbReference type="GO" id="GO:0097729">
    <property type="term" value="C:9+2 motile cilium"/>
    <property type="evidence" value="ECO:0007669"/>
    <property type="project" value="UniProtKB-ARBA"/>
</dbReference>
<dbReference type="SUPFAM" id="SSF52540">
    <property type="entry name" value="P-loop containing nucleoside triphosphate hydrolases"/>
    <property type="match status" value="2"/>
</dbReference>
<keyword evidence="10" id="KW-0547">Nucleotide-binding</keyword>
<comment type="catalytic activity">
    <reaction evidence="3">
        <text>a ribonucleoside 5'-diphosphate + ATP = a ribonucleoside 5'-triphosphate + ADP</text>
        <dbReference type="Rhea" id="RHEA:18113"/>
        <dbReference type="ChEBI" id="CHEBI:30616"/>
        <dbReference type="ChEBI" id="CHEBI:57930"/>
        <dbReference type="ChEBI" id="CHEBI:61557"/>
        <dbReference type="ChEBI" id="CHEBI:456216"/>
        <dbReference type="EC" id="2.7.4.6"/>
    </reaction>
</comment>
<keyword evidence="9 17" id="KW-0808">Transferase</keyword>
<comment type="catalytic activity">
    <reaction evidence="1">
        <text>a 2'-deoxyribonucleoside 5'-diphosphate + ATP = a 2'-deoxyribonucleoside 5'-triphosphate + ADP</text>
        <dbReference type="Rhea" id="RHEA:44640"/>
        <dbReference type="ChEBI" id="CHEBI:30616"/>
        <dbReference type="ChEBI" id="CHEBI:61560"/>
        <dbReference type="ChEBI" id="CHEBI:73316"/>
        <dbReference type="ChEBI" id="CHEBI:456216"/>
        <dbReference type="EC" id="2.7.4.6"/>
    </reaction>
</comment>
<keyword evidence="11 17" id="KW-0418">Kinase</keyword>
<dbReference type="InterPro" id="IPR027417">
    <property type="entry name" value="P-loop_NTPase"/>
</dbReference>
<dbReference type="InterPro" id="IPR036193">
    <property type="entry name" value="ADK_active_lid_dom_sf"/>
</dbReference>
<dbReference type="EC" id="2.7.4.3" evidence="6"/>
<evidence type="ECO:0000256" key="8">
    <source>
        <dbReference type="ARBA" id="ARBA00022490"/>
    </source>
</evidence>
<evidence type="ECO:0000256" key="7">
    <source>
        <dbReference type="ARBA" id="ARBA00012966"/>
    </source>
</evidence>
<dbReference type="GO" id="GO:0005829">
    <property type="term" value="C:cytosol"/>
    <property type="evidence" value="ECO:0007669"/>
    <property type="project" value="UniProtKB-SubCell"/>
</dbReference>
<dbReference type="Gene3D" id="3.40.50.300">
    <property type="entry name" value="P-loop containing nucleotide triphosphate hydrolases"/>
    <property type="match status" value="2"/>
</dbReference>